<feature type="compositionally biased region" description="Low complexity" evidence="1">
    <location>
        <begin position="667"/>
        <end position="676"/>
    </location>
</feature>
<accession>A0A6J8DL05</accession>
<organism evidence="3 4">
    <name type="scientific">Mytilus coruscus</name>
    <name type="common">Sea mussel</name>
    <dbReference type="NCBI Taxonomy" id="42192"/>
    <lineage>
        <taxon>Eukaryota</taxon>
        <taxon>Metazoa</taxon>
        <taxon>Spiralia</taxon>
        <taxon>Lophotrochozoa</taxon>
        <taxon>Mollusca</taxon>
        <taxon>Bivalvia</taxon>
        <taxon>Autobranchia</taxon>
        <taxon>Pteriomorphia</taxon>
        <taxon>Mytilida</taxon>
        <taxon>Mytiloidea</taxon>
        <taxon>Mytilidae</taxon>
        <taxon>Mytilinae</taxon>
        <taxon>Mytilus</taxon>
    </lineage>
</organism>
<proteinExistence type="predicted"/>
<name>A0A6J8DL05_MYTCO</name>
<evidence type="ECO:0000256" key="1">
    <source>
        <dbReference type="SAM" id="MobiDB-lite"/>
    </source>
</evidence>
<dbReference type="EMBL" id="CACVKT020007607">
    <property type="protein sequence ID" value="CAC5408789.1"/>
    <property type="molecule type" value="Genomic_DNA"/>
</dbReference>
<feature type="region of interest" description="Disordered" evidence="1">
    <location>
        <begin position="655"/>
        <end position="679"/>
    </location>
</feature>
<sequence length="818" mass="94785">MQNILPAYASTSTPVLLEGLLVQREPEISTIISHVHNVCYSLQKRYTNEKTMFIKDLMTSIYDYIEALPMKTIEQMKPQLAETPEKKCSEIPPYLLVGSEIYGKYFILFRSLGAKDQADLDHYFRVLASIKEEVGEKKLVARELECTESAVRGVLSVLQCLSNTPQVEESVFYLLSSEDQLLPSCELVYADRPWQVQHRLKNQNEIKFLKQMDQFKDAGLNVNRCLSLLPANMQLKWLSSVVREELFTDQNTIPWEVAEKLESFLTSEIFVYAIKRLVKTKNKNQGIKDIEDSTLEKISSNVTSVRIVTLQDVKTVLVYRNEQIASSAEERTVYHKRDENIVYVKRSDLEMGVWLKKILRKVVKVIVRLCMDQIEADKLQTVLLHYDNNFEEMEELLDDLKAVALDSKPLYTSWIPLPGTPVPLDCLDSLVQDFVKFSPGDYAVYEIFDNIGDDVDSKDIARIYIYVKIIEQLIDGQFPMYKVDVGEGQTKEVHSFLLHQIERKKNQEMGLELHTHGHAGYNIVTKDKIKLQIEETLVNAWRLGQDKFKKVYRRLLLQWHPDKNDDSKFCCEITQHIIDFANRLNSGEMDISNIPQYRERRGNSYGGNWQAYNDTWNEHVSKARTAPREPTREPHEPTREQCYTFDTNGYADRVRHRHRHSQRNFSNTNYHYPGHHPNNHDEYRPDPQPQMGRIWLKQAKNDIATARSLLNTATEQSFNWVCVISQQAAEKALKAIQVCEDAKQVSKYHSLITPVCLKNPTLKQAAEELESCIGDYSKMRYPRPVFFPSTPSDLYNHDDATETLKWAEIIVSTVDEMM</sequence>
<evidence type="ECO:0000313" key="3">
    <source>
        <dbReference type="EMBL" id="CAC5408789.1"/>
    </source>
</evidence>
<protein>
    <recommendedName>
        <fullName evidence="2">HEPN domain-containing protein</fullName>
    </recommendedName>
</protein>
<dbReference type="PANTHER" id="PTHR46919">
    <property type="entry name" value="ZINC FINGER, C3HC4 TYPE (RING FINGER) FAMILY PROTEIN"/>
    <property type="match status" value="1"/>
</dbReference>
<dbReference type="Pfam" id="PF05168">
    <property type="entry name" value="HEPN"/>
    <property type="match status" value="1"/>
</dbReference>
<dbReference type="SUPFAM" id="SSF81593">
    <property type="entry name" value="Nucleotidyltransferase substrate binding subunit/domain"/>
    <property type="match status" value="1"/>
</dbReference>
<dbReference type="AlphaFoldDB" id="A0A6J8DL05"/>
<dbReference type="OrthoDB" id="1262810at2759"/>
<dbReference type="Gene3D" id="1.10.287.110">
    <property type="entry name" value="DnaJ domain"/>
    <property type="match status" value="1"/>
</dbReference>
<dbReference type="CDD" id="cd06257">
    <property type="entry name" value="DnaJ"/>
    <property type="match status" value="1"/>
</dbReference>
<dbReference type="Gene3D" id="1.20.120.330">
    <property type="entry name" value="Nucleotidyltransferases domain 2"/>
    <property type="match status" value="1"/>
</dbReference>
<dbReference type="InterPro" id="IPR036869">
    <property type="entry name" value="J_dom_sf"/>
</dbReference>
<dbReference type="InterPro" id="IPR001623">
    <property type="entry name" value="DnaJ_domain"/>
</dbReference>
<gene>
    <name evidence="3" type="ORF">MCOR_42155</name>
</gene>
<evidence type="ECO:0000313" key="4">
    <source>
        <dbReference type="Proteomes" id="UP000507470"/>
    </source>
</evidence>
<dbReference type="InterPro" id="IPR007842">
    <property type="entry name" value="HEPN_dom"/>
</dbReference>
<keyword evidence="4" id="KW-1185">Reference proteome</keyword>
<dbReference type="Proteomes" id="UP000507470">
    <property type="component" value="Unassembled WGS sequence"/>
</dbReference>
<feature type="domain" description="HEPN" evidence="2">
    <location>
        <begin position="694"/>
        <end position="816"/>
    </location>
</feature>
<dbReference type="SUPFAM" id="SSF46565">
    <property type="entry name" value="Chaperone J-domain"/>
    <property type="match status" value="1"/>
</dbReference>
<evidence type="ECO:0000259" key="2">
    <source>
        <dbReference type="Pfam" id="PF05168"/>
    </source>
</evidence>
<dbReference type="PANTHER" id="PTHR46919:SF2">
    <property type="entry name" value="SACSIN"/>
    <property type="match status" value="1"/>
</dbReference>
<reference evidence="3 4" key="1">
    <citation type="submission" date="2020-06" db="EMBL/GenBank/DDBJ databases">
        <authorList>
            <person name="Li R."/>
            <person name="Bekaert M."/>
        </authorList>
    </citation>
    <scope>NUCLEOTIDE SEQUENCE [LARGE SCALE GENOMIC DNA]</scope>
    <source>
        <strain evidence="4">wild</strain>
    </source>
</reference>